<evidence type="ECO:0000313" key="5">
    <source>
        <dbReference type="EMBL" id="ETO27392.1"/>
    </source>
</evidence>
<evidence type="ECO:0000256" key="2">
    <source>
        <dbReference type="ARBA" id="ARBA00022737"/>
    </source>
</evidence>
<evidence type="ECO:0000256" key="1">
    <source>
        <dbReference type="ARBA" id="ARBA00022574"/>
    </source>
</evidence>
<feature type="repeat" description="WD" evidence="3">
    <location>
        <begin position="270"/>
        <end position="296"/>
    </location>
</feature>
<feature type="repeat" description="WD" evidence="3">
    <location>
        <begin position="370"/>
        <end position="396"/>
    </location>
</feature>
<dbReference type="PANTHER" id="PTHR44129">
    <property type="entry name" value="WD REPEAT-CONTAINING PROTEIN POP1"/>
    <property type="match status" value="1"/>
</dbReference>
<protein>
    <submittedName>
        <fullName evidence="5">WD-40 repeat protein</fullName>
    </submittedName>
</protein>
<evidence type="ECO:0000256" key="3">
    <source>
        <dbReference type="PROSITE-ProRule" id="PRU00221"/>
    </source>
</evidence>
<dbReference type="OrthoDB" id="60955at2759"/>
<evidence type="ECO:0000313" key="6">
    <source>
        <dbReference type="Proteomes" id="UP000023152"/>
    </source>
</evidence>
<keyword evidence="6" id="KW-1185">Reference proteome</keyword>
<dbReference type="PROSITE" id="PS50082">
    <property type="entry name" value="WD_REPEATS_2"/>
    <property type="match status" value="6"/>
</dbReference>
<dbReference type="EMBL" id="ASPP01007292">
    <property type="protein sequence ID" value="ETO27392.1"/>
    <property type="molecule type" value="Genomic_DNA"/>
</dbReference>
<keyword evidence="4" id="KW-0812">Transmembrane</keyword>
<dbReference type="Gene3D" id="2.130.10.10">
    <property type="entry name" value="YVTN repeat-like/Quinoprotein amine dehydrogenase"/>
    <property type="match status" value="3"/>
</dbReference>
<feature type="transmembrane region" description="Helical" evidence="4">
    <location>
        <begin position="57"/>
        <end position="81"/>
    </location>
</feature>
<gene>
    <name evidence="5" type="ORF">RFI_09740</name>
</gene>
<keyword evidence="1 3" id="KW-0853">WD repeat</keyword>
<proteinExistence type="predicted"/>
<evidence type="ECO:0000256" key="4">
    <source>
        <dbReference type="SAM" id="Phobius"/>
    </source>
</evidence>
<dbReference type="PRINTS" id="PR00320">
    <property type="entry name" value="GPROTEINBRPT"/>
</dbReference>
<sequence length="442" mass="50615">MTTSYNEKQSLTQQTLIFTYFVVNQSEEEEEDVQLIVQHWVRTLNIKLGWIHDFDKLIVNYVMFICFSLNDIYINICYLYLIQATTFFIFDTFCSLSKLLKTFNAHKDCVNSIDYSIFNGGQFICSGSGDKTVNVWDVETNEKIQSFNGHSGYVYWVKFSPYHYHNNRQNVICSSSHDKTIRFWDIKDNQQLQIFNEHTDGVSSIELSSFNNSRYLCSGSADKTIRLWDIEISKSLHVFNGHTDDIWCVDFSPLQSNSNKDNSIGVIGGNGYTICSGSSDNTIRIWDIETTEQSILLKGHDETVMSVKYGSNELGSNGANTILSGSVDKSVRLWDIRSSQQVQKFIGHKYFVYAVEYSSFIINNSEIGYNSNVICSGSLDNTIRFWDIRSNKNVLYMIKGNDKEDYGIYCLKFLGLKKKEKNNNSGLNLYYGSGGGFIHIWG</sequence>
<dbReference type="SMART" id="SM00320">
    <property type="entry name" value="WD40"/>
    <property type="match status" value="7"/>
</dbReference>
<dbReference type="InterPro" id="IPR015943">
    <property type="entry name" value="WD40/YVTN_repeat-like_dom_sf"/>
</dbReference>
<keyword evidence="2" id="KW-0677">Repeat</keyword>
<dbReference type="AlphaFoldDB" id="X6NPX6"/>
<dbReference type="PROSITE" id="PS50294">
    <property type="entry name" value="WD_REPEATS_REGION"/>
    <property type="match status" value="4"/>
</dbReference>
<dbReference type="PROSITE" id="PS00678">
    <property type="entry name" value="WD_REPEATS_1"/>
    <property type="match status" value="6"/>
</dbReference>
<reference evidence="5 6" key="1">
    <citation type="journal article" date="2013" name="Curr. Biol.">
        <title>The Genome of the Foraminiferan Reticulomyxa filosa.</title>
        <authorList>
            <person name="Glockner G."/>
            <person name="Hulsmann N."/>
            <person name="Schleicher M."/>
            <person name="Noegel A.A."/>
            <person name="Eichinger L."/>
            <person name="Gallinger C."/>
            <person name="Pawlowski J."/>
            <person name="Sierra R."/>
            <person name="Euteneuer U."/>
            <person name="Pillet L."/>
            <person name="Moustafa A."/>
            <person name="Platzer M."/>
            <person name="Groth M."/>
            <person name="Szafranski K."/>
            <person name="Schliwa M."/>
        </authorList>
    </citation>
    <scope>NUCLEOTIDE SEQUENCE [LARGE SCALE GENOMIC DNA]</scope>
</reference>
<feature type="repeat" description="WD" evidence="3">
    <location>
        <begin position="297"/>
        <end position="344"/>
    </location>
</feature>
<dbReference type="InterPro" id="IPR036322">
    <property type="entry name" value="WD40_repeat_dom_sf"/>
</dbReference>
<feature type="repeat" description="WD" evidence="3">
    <location>
        <begin position="195"/>
        <end position="238"/>
    </location>
</feature>
<feature type="repeat" description="WD" evidence="3">
    <location>
        <begin position="103"/>
        <end position="146"/>
    </location>
</feature>
<dbReference type="InterPro" id="IPR019775">
    <property type="entry name" value="WD40_repeat_CS"/>
</dbReference>
<feature type="repeat" description="WD" evidence="3">
    <location>
        <begin position="147"/>
        <end position="194"/>
    </location>
</feature>
<name>X6NPX6_RETFI</name>
<dbReference type="CDD" id="cd00200">
    <property type="entry name" value="WD40"/>
    <property type="match status" value="1"/>
</dbReference>
<dbReference type="InterPro" id="IPR020472">
    <property type="entry name" value="WD40_PAC1"/>
</dbReference>
<comment type="caution">
    <text evidence="5">The sequence shown here is derived from an EMBL/GenBank/DDBJ whole genome shotgun (WGS) entry which is preliminary data.</text>
</comment>
<accession>X6NPX6</accession>
<keyword evidence="4" id="KW-1133">Transmembrane helix</keyword>
<dbReference type="InterPro" id="IPR050349">
    <property type="entry name" value="WD_LIS1/nudF_dynein_reg"/>
</dbReference>
<dbReference type="SUPFAM" id="SSF50978">
    <property type="entry name" value="WD40 repeat-like"/>
    <property type="match status" value="1"/>
</dbReference>
<dbReference type="Pfam" id="PF00400">
    <property type="entry name" value="WD40"/>
    <property type="match status" value="6"/>
</dbReference>
<organism evidence="5 6">
    <name type="scientific">Reticulomyxa filosa</name>
    <dbReference type="NCBI Taxonomy" id="46433"/>
    <lineage>
        <taxon>Eukaryota</taxon>
        <taxon>Sar</taxon>
        <taxon>Rhizaria</taxon>
        <taxon>Retaria</taxon>
        <taxon>Foraminifera</taxon>
        <taxon>Monothalamids</taxon>
        <taxon>Reticulomyxidae</taxon>
        <taxon>Reticulomyxa</taxon>
    </lineage>
</organism>
<keyword evidence="4" id="KW-0472">Membrane</keyword>
<dbReference type="InterPro" id="IPR001680">
    <property type="entry name" value="WD40_rpt"/>
</dbReference>
<dbReference type="Proteomes" id="UP000023152">
    <property type="component" value="Unassembled WGS sequence"/>
</dbReference>